<gene>
    <name evidence="1" type="ORF">MSj_01575</name>
</gene>
<proteinExistence type="predicted"/>
<comment type="caution">
    <text evidence="1">The sequence shown here is derived from an EMBL/GenBank/DDBJ whole genome shotgun (WGS) entry which is preliminary data.</text>
</comment>
<dbReference type="Proteomes" id="UP000248272">
    <property type="component" value="Unassembled WGS sequence"/>
</dbReference>
<evidence type="ECO:0000313" key="1">
    <source>
        <dbReference type="EMBL" id="GBL10092.1"/>
    </source>
</evidence>
<organism evidence="1 2">
    <name type="scientific">Microcystis aeruginosa Sj</name>
    <dbReference type="NCBI Taxonomy" id="1979544"/>
    <lineage>
        <taxon>Bacteria</taxon>
        <taxon>Bacillati</taxon>
        <taxon>Cyanobacteriota</taxon>
        <taxon>Cyanophyceae</taxon>
        <taxon>Oscillatoriophycideae</taxon>
        <taxon>Chroococcales</taxon>
        <taxon>Microcystaceae</taxon>
        <taxon>Microcystis</taxon>
    </lineage>
</organism>
<dbReference type="EMBL" id="BDSG01000030">
    <property type="protein sequence ID" value="GBL10092.1"/>
    <property type="molecule type" value="Genomic_DNA"/>
</dbReference>
<evidence type="ECO:0000313" key="2">
    <source>
        <dbReference type="Proteomes" id="UP000248272"/>
    </source>
</evidence>
<dbReference type="RefSeq" id="WP_110578723.1">
    <property type="nucleotide sequence ID" value="NZ_BDSG01000030.1"/>
</dbReference>
<protein>
    <recommendedName>
        <fullName evidence="3">DUF104 domain-containing protein</fullName>
    </recommendedName>
</protein>
<dbReference type="InterPro" id="IPR024069">
    <property type="entry name" value="AF2212-like_dom_sf"/>
</dbReference>
<evidence type="ECO:0008006" key="3">
    <source>
        <dbReference type="Google" id="ProtNLM"/>
    </source>
</evidence>
<dbReference type="Gene3D" id="4.10.1150.10">
    <property type="entry name" value="AF2212/PG0164-like"/>
    <property type="match status" value="1"/>
</dbReference>
<dbReference type="AlphaFoldDB" id="A0A2Z6UKT5"/>
<accession>A0A2Z6UKT5</accession>
<dbReference type="SUPFAM" id="SSF141694">
    <property type="entry name" value="AF2212/PG0164-like"/>
    <property type="match status" value="1"/>
</dbReference>
<reference evidence="1 2" key="1">
    <citation type="journal article" date="2018" name="Front. Microbiol.">
        <title>Adaptation of the Freshwater Bloom-Forming Cyanobacterium Microcystis aeruginosa to Brackish Water Is Driven by Recent Horizontal Transfer of Sucrose Genes.</title>
        <authorList>
            <person name="Tanabe Y."/>
            <person name="Hodoki Y."/>
            <person name="Sano T."/>
            <person name="Tada K."/>
            <person name="Watanabe M.M."/>
        </authorList>
    </citation>
    <scope>NUCLEOTIDE SEQUENCE [LARGE SCALE GENOMIC DNA]</scope>
    <source>
        <strain evidence="1 2">Sj</strain>
    </source>
</reference>
<name>A0A2Z6UKT5_MICAE</name>
<sequence>MSEVVRVLFDGKVLLPEKPLKLIPHQTYTIIIESDKTISDDEQGWDCIEKLIGTVEAPQDWALEHDHYLYRLPK</sequence>